<dbReference type="OrthoDB" id="9795736at2"/>
<sequence length="168" mass="19533">MNNQDRPNLGPAAKYRMKQDLVKNAYREFQEQQTYGQRVADYVARVVGSWPFIIGQSVIILIWMGANAYLVYMKVMDPGYFDAWDPYPFILLNLVLSFQAAYTGPVVMMSQNRQSEKDRLMAELDYQLNKKSAEEIEVIMAHLVYQDEVMNKLMSRLEERATTADKDK</sequence>
<evidence type="ECO:0000313" key="3">
    <source>
        <dbReference type="Proteomes" id="UP000320776"/>
    </source>
</evidence>
<evidence type="ECO:0000256" key="1">
    <source>
        <dbReference type="SAM" id="Phobius"/>
    </source>
</evidence>
<dbReference type="EMBL" id="CP036259">
    <property type="protein sequence ID" value="QDR79460.1"/>
    <property type="molecule type" value="Genomic_DNA"/>
</dbReference>
<dbReference type="InterPro" id="IPR010406">
    <property type="entry name" value="DUF1003"/>
</dbReference>
<keyword evidence="3" id="KW-1185">Reference proteome</keyword>
<dbReference type="Pfam" id="PF06210">
    <property type="entry name" value="DUF1003"/>
    <property type="match status" value="1"/>
</dbReference>
<dbReference type="AlphaFoldDB" id="A0A517DQ27"/>
<evidence type="ECO:0000313" key="2">
    <source>
        <dbReference type="EMBL" id="QDR79460.1"/>
    </source>
</evidence>
<dbReference type="RefSeq" id="WP_144349108.1">
    <property type="nucleotide sequence ID" value="NZ_CP036259.1"/>
</dbReference>
<name>A0A517DQ27_9FIRM</name>
<keyword evidence="1" id="KW-1133">Transmembrane helix</keyword>
<gene>
    <name evidence="2" type="ORF">SPTER_07350</name>
</gene>
<keyword evidence="1" id="KW-0812">Transmembrane</keyword>
<feature type="transmembrane region" description="Helical" evidence="1">
    <location>
        <begin position="42"/>
        <end position="66"/>
    </location>
</feature>
<proteinExistence type="predicted"/>
<dbReference type="PANTHER" id="PTHR41386:SF1">
    <property type="entry name" value="MEMBRANE PROTEIN"/>
    <property type="match status" value="1"/>
</dbReference>
<dbReference type="PANTHER" id="PTHR41386">
    <property type="entry name" value="INTEGRAL MEMBRANE PROTEIN-RELATED"/>
    <property type="match status" value="1"/>
</dbReference>
<dbReference type="KEGG" id="sted:SPTER_07350"/>
<keyword evidence="1" id="KW-0472">Membrane</keyword>
<dbReference type="Proteomes" id="UP000320776">
    <property type="component" value="Chromosome"/>
</dbReference>
<organism evidence="2 3">
    <name type="scientific">Sporomusa termitida</name>
    <dbReference type="NCBI Taxonomy" id="2377"/>
    <lineage>
        <taxon>Bacteria</taxon>
        <taxon>Bacillati</taxon>
        <taxon>Bacillota</taxon>
        <taxon>Negativicutes</taxon>
        <taxon>Selenomonadales</taxon>
        <taxon>Sporomusaceae</taxon>
        <taxon>Sporomusa</taxon>
    </lineage>
</organism>
<evidence type="ECO:0008006" key="4">
    <source>
        <dbReference type="Google" id="ProtNLM"/>
    </source>
</evidence>
<reference evidence="2 3" key="1">
    <citation type="submission" date="2019-02" db="EMBL/GenBank/DDBJ databases">
        <title>Closed genome of Sporomusa termitida DSM 4440.</title>
        <authorList>
            <person name="Poehlein A."/>
            <person name="Daniel R."/>
        </authorList>
    </citation>
    <scope>NUCLEOTIDE SEQUENCE [LARGE SCALE GENOMIC DNA]</scope>
    <source>
        <strain evidence="2 3">DSM 4440</strain>
    </source>
</reference>
<accession>A0A517DQ27</accession>
<feature type="transmembrane region" description="Helical" evidence="1">
    <location>
        <begin position="86"/>
        <end position="109"/>
    </location>
</feature>
<protein>
    <recommendedName>
        <fullName evidence="4">DUF1003 domain-containing protein</fullName>
    </recommendedName>
</protein>